<reference evidence="1 2" key="1">
    <citation type="submission" date="2024-05" db="EMBL/GenBank/DDBJ databases">
        <title>A high-quality chromosomal-level genome assembly of Topmouth culter (Culter alburnus).</title>
        <authorList>
            <person name="Zhao H."/>
        </authorList>
    </citation>
    <scope>NUCLEOTIDE SEQUENCE [LARGE SCALE GENOMIC DNA]</scope>
    <source>
        <strain evidence="1">CATC2023</strain>
        <tissue evidence="1">Muscle</tissue>
    </source>
</reference>
<dbReference type="Proteomes" id="UP001479290">
    <property type="component" value="Unassembled WGS sequence"/>
</dbReference>
<gene>
    <name evidence="1" type="ORF">ABG768_010692</name>
</gene>
<evidence type="ECO:0000313" key="1">
    <source>
        <dbReference type="EMBL" id="KAK9958580.1"/>
    </source>
</evidence>
<organism evidence="1 2">
    <name type="scientific">Culter alburnus</name>
    <name type="common">Topmouth culter</name>
    <dbReference type="NCBI Taxonomy" id="194366"/>
    <lineage>
        <taxon>Eukaryota</taxon>
        <taxon>Metazoa</taxon>
        <taxon>Chordata</taxon>
        <taxon>Craniata</taxon>
        <taxon>Vertebrata</taxon>
        <taxon>Euteleostomi</taxon>
        <taxon>Actinopterygii</taxon>
        <taxon>Neopterygii</taxon>
        <taxon>Teleostei</taxon>
        <taxon>Ostariophysi</taxon>
        <taxon>Cypriniformes</taxon>
        <taxon>Xenocyprididae</taxon>
        <taxon>Xenocypridinae</taxon>
        <taxon>Culter</taxon>
    </lineage>
</organism>
<keyword evidence="2" id="KW-1185">Reference proteome</keyword>
<dbReference type="AlphaFoldDB" id="A0AAW1ZB33"/>
<dbReference type="EMBL" id="JAWDJR010000018">
    <property type="protein sequence ID" value="KAK9958580.1"/>
    <property type="molecule type" value="Genomic_DNA"/>
</dbReference>
<comment type="caution">
    <text evidence="1">The sequence shown here is derived from an EMBL/GenBank/DDBJ whole genome shotgun (WGS) entry which is preliminary data.</text>
</comment>
<evidence type="ECO:0000313" key="2">
    <source>
        <dbReference type="Proteomes" id="UP001479290"/>
    </source>
</evidence>
<name>A0AAW1ZB33_CULAL</name>
<sequence>MRYIHGIAVQQLQPPSLTSATVLLMRPAYQFVDHLEQHHAFAIIREKLVPLMALGLVIPWRMNSQWTVTQVPK</sequence>
<feature type="non-terminal residue" evidence="1">
    <location>
        <position position="73"/>
    </location>
</feature>
<proteinExistence type="predicted"/>
<accession>A0AAW1ZB33</accession>
<protein>
    <submittedName>
        <fullName evidence="1">Uncharacterized protein</fullName>
    </submittedName>
</protein>